<protein>
    <submittedName>
        <fullName evidence="9">BZIP transcription factor 16</fullName>
    </submittedName>
</protein>
<evidence type="ECO:0000256" key="1">
    <source>
        <dbReference type="ARBA" id="ARBA00004123"/>
    </source>
</evidence>
<dbReference type="GO" id="GO:0005634">
    <property type="term" value="C:nucleus"/>
    <property type="evidence" value="ECO:0007669"/>
    <property type="project" value="UniProtKB-SubCell"/>
</dbReference>
<accession>A0A3L6GAK4</accession>
<comment type="subcellular location">
    <subcellularLocation>
        <location evidence="1">Nucleus</location>
    </subcellularLocation>
</comment>
<feature type="region of interest" description="Disordered" evidence="7">
    <location>
        <begin position="263"/>
        <end position="290"/>
    </location>
</feature>
<dbReference type="PANTHER" id="PTHR45967:SF2">
    <property type="entry name" value="BZIP TRANSCRIPTION FACTOR 68"/>
    <property type="match status" value="1"/>
</dbReference>
<evidence type="ECO:0000256" key="5">
    <source>
        <dbReference type="ARBA" id="ARBA00023163"/>
    </source>
</evidence>
<dbReference type="GO" id="GO:0003700">
    <property type="term" value="F:DNA-binding transcription factor activity"/>
    <property type="evidence" value="ECO:0007669"/>
    <property type="project" value="InterPro"/>
</dbReference>
<feature type="compositionally biased region" description="Basic and acidic residues" evidence="7">
    <location>
        <begin position="122"/>
        <end position="131"/>
    </location>
</feature>
<dbReference type="Proteomes" id="UP000251960">
    <property type="component" value="Chromosome 10"/>
</dbReference>
<keyword evidence="5" id="KW-0804">Transcription</keyword>
<evidence type="ECO:0000256" key="6">
    <source>
        <dbReference type="ARBA" id="ARBA00023242"/>
    </source>
</evidence>
<comment type="caution">
    <text evidence="9">The sequence shown here is derived from an EMBL/GenBank/DDBJ whole genome shotgun (WGS) entry which is preliminary data.</text>
</comment>
<feature type="compositionally biased region" description="Low complexity" evidence="7">
    <location>
        <begin position="104"/>
        <end position="121"/>
    </location>
</feature>
<dbReference type="InterPro" id="IPR012900">
    <property type="entry name" value="MFMR"/>
</dbReference>
<feature type="compositionally biased region" description="Basic and acidic residues" evidence="7">
    <location>
        <begin position="353"/>
        <end position="363"/>
    </location>
</feature>
<dbReference type="PANTHER" id="PTHR45967">
    <property type="entry name" value="G-BOX-BINDING FACTOR 3-RELATED"/>
    <property type="match status" value="1"/>
</dbReference>
<feature type="compositionally biased region" description="Polar residues" evidence="7">
    <location>
        <begin position="1"/>
        <end position="17"/>
    </location>
</feature>
<evidence type="ECO:0000256" key="3">
    <source>
        <dbReference type="ARBA" id="ARBA00023015"/>
    </source>
</evidence>
<dbReference type="SUPFAM" id="SSF57959">
    <property type="entry name" value="Leucine zipper domain"/>
    <property type="match status" value="1"/>
</dbReference>
<evidence type="ECO:0000313" key="10">
    <source>
        <dbReference type="Proteomes" id="UP000251960"/>
    </source>
</evidence>
<feature type="compositionally biased region" description="Polar residues" evidence="7">
    <location>
        <begin position="138"/>
        <end position="148"/>
    </location>
</feature>
<dbReference type="GO" id="GO:0000976">
    <property type="term" value="F:transcription cis-regulatory region binding"/>
    <property type="evidence" value="ECO:0007669"/>
    <property type="project" value="UniProtKB-ARBA"/>
</dbReference>
<dbReference type="Gene3D" id="1.20.5.170">
    <property type="match status" value="1"/>
</dbReference>
<dbReference type="Pfam" id="PF00170">
    <property type="entry name" value="bZIP_1"/>
    <property type="match status" value="1"/>
</dbReference>
<dbReference type="Pfam" id="PF07777">
    <property type="entry name" value="MFMR"/>
    <property type="match status" value="1"/>
</dbReference>
<keyword evidence="4" id="KW-0238">DNA-binding</keyword>
<dbReference type="PROSITE" id="PS00036">
    <property type="entry name" value="BZIP_BASIC"/>
    <property type="match status" value="1"/>
</dbReference>
<organism evidence="9 10">
    <name type="scientific">Zea mays</name>
    <name type="common">Maize</name>
    <dbReference type="NCBI Taxonomy" id="4577"/>
    <lineage>
        <taxon>Eukaryota</taxon>
        <taxon>Viridiplantae</taxon>
        <taxon>Streptophyta</taxon>
        <taxon>Embryophyta</taxon>
        <taxon>Tracheophyta</taxon>
        <taxon>Spermatophyta</taxon>
        <taxon>Magnoliopsida</taxon>
        <taxon>Liliopsida</taxon>
        <taxon>Poales</taxon>
        <taxon>Poaceae</taxon>
        <taxon>PACMAD clade</taxon>
        <taxon>Panicoideae</taxon>
        <taxon>Andropogonodae</taxon>
        <taxon>Andropogoneae</taxon>
        <taxon>Tripsacinae</taxon>
        <taxon>Zea</taxon>
    </lineage>
</organism>
<evidence type="ECO:0000259" key="8">
    <source>
        <dbReference type="PROSITE" id="PS50217"/>
    </source>
</evidence>
<gene>
    <name evidence="9" type="primary">BZIP16_1</name>
    <name evidence="9" type="ORF">Zm00014a_012525</name>
</gene>
<evidence type="ECO:0000256" key="7">
    <source>
        <dbReference type="SAM" id="MobiDB-lite"/>
    </source>
</evidence>
<feature type="domain" description="BZIP" evidence="8">
    <location>
        <begin position="268"/>
        <end position="331"/>
    </location>
</feature>
<dbReference type="CDD" id="cd14702">
    <property type="entry name" value="bZIP_plant_GBF1"/>
    <property type="match status" value="1"/>
</dbReference>
<evidence type="ECO:0000256" key="4">
    <source>
        <dbReference type="ARBA" id="ARBA00023125"/>
    </source>
</evidence>
<dbReference type="PROSITE" id="PS50217">
    <property type="entry name" value="BZIP"/>
    <property type="match status" value="1"/>
</dbReference>
<dbReference type="ExpressionAtlas" id="A0A3L6GAK4">
    <property type="expression patterns" value="baseline and differential"/>
</dbReference>
<dbReference type="InterPro" id="IPR045314">
    <property type="entry name" value="bZIP_plant_GBF1"/>
</dbReference>
<feature type="region of interest" description="Disordered" evidence="7">
    <location>
        <begin position="1"/>
        <end position="26"/>
    </location>
</feature>
<comment type="similarity">
    <text evidence="2">Belongs to the bZIP family.</text>
</comment>
<reference evidence="9 10" key="1">
    <citation type="journal article" date="2018" name="Nat. Genet.">
        <title>Extensive intraspecific gene order and gene structural variations between Mo17 and other maize genomes.</title>
        <authorList>
            <person name="Sun S."/>
            <person name="Zhou Y."/>
            <person name="Chen J."/>
            <person name="Shi J."/>
            <person name="Zhao H."/>
            <person name="Zhao H."/>
            <person name="Song W."/>
            <person name="Zhang M."/>
            <person name="Cui Y."/>
            <person name="Dong X."/>
            <person name="Liu H."/>
            <person name="Ma X."/>
            <person name="Jiao Y."/>
            <person name="Wang B."/>
            <person name="Wei X."/>
            <person name="Stein J.C."/>
            <person name="Glaubitz J.C."/>
            <person name="Lu F."/>
            <person name="Yu G."/>
            <person name="Liang C."/>
            <person name="Fengler K."/>
            <person name="Li B."/>
            <person name="Rafalski A."/>
            <person name="Schnable P.S."/>
            <person name="Ware D.H."/>
            <person name="Buckler E.S."/>
            <person name="Lai J."/>
        </authorList>
    </citation>
    <scope>NUCLEOTIDE SEQUENCE [LARGE SCALE GENOMIC DNA]</scope>
    <source>
        <strain evidence="10">cv. Missouri 17</strain>
        <tissue evidence="9">Seedling</tissue>
    </source>
</reference>
<feature type="region of interest" description="Disordered" evidence="7">
    <location>
        <begin position="325"/>
        <end position="363"/>
    </location>
</feature>
<feature type="compositionally biased region" description="Basic and acidic residues" evidence="7">
    <location>
        <begin position="325"/>
        <end position="344"/>
    </location>
</feature>
<feature type="compositionally biased region" description="Basic and acidic residues" evidence="7">
    <location>
        <begin position="277"/>
        <end position="290"/>
    </location>
</feature>
<dbReference type="AlphaFoldDB" id="A0A3L6GAK4"/>
<keyword evidence="3" id="KW-0805">Transcription regulation</keyword>
<proteinExistence type="inferred from homology"/>
<dbReference type="InterPro" id="IPR046347">
    <property type="entry name" value="bZIP_sf"/>
</dbReference>
<name>A0A3L6GAK4_MAIZE</name>
<dbReference type="Pfam" id="PF16596">
    <property type="entry name" value="MFMR_assoc"/>
    <property type="match status" value="1"/>
</dbReference>
<sequence>MGSSGADTPSKEQQPPATSGAAIPPVYPDWSSFQAYPPIPPHGFFPSPVASSPQGHPFMWGAQAMIPPYGTPPPYVMYPPGVYAHPSMPPGAHPFTPYAITSPNGNADATGTTAAAGNTDGKPSEGKDKSPTKRSKGSLGSLNMLTGKNPSEHVAKVAVTVQAKGVKEILTMIHITRKVDRNTMGVYVRSSRNGVSRLQSEGKLNQAMAILPIPSSGPATDPTTNLNIGMDYWANTASSAPAIHGKATSTTVPGAVVPAEQWTQDEHELKKQRRKQSNRESARRSRLRKQAECEELAQRADVLKQENASLRDEVNRIRKEYEELLSRNNSLKEKLEGKQHKTDEAGLNNKLQHSGDDSQKKGN</sequence>
<dbReference type="EMBL" id="NCVQ01000002">
    <property type="protein sequence ID" value="PWZ45406.1"/>
    <property type="molecule type" value="Genomic_DNA"/>
</dbReference>
<feature type="region of interest" description="Disordered" evidence="7">
    <location>
        <begin position="99"/>
        <end position="148"/>
    </location>
</feature>
<evidence type="ECO:0000256" key="2">
    <source>
        <dbReference type="ARBA" id="ARBA00007163"/>
    </source>
</evidence>
<dbReference type="SMART" id="SM00338">
    <property type="entry name" value="BRLZ"/>
    <property type="match status" value="1"/>
</dbReference>
<dbReference type="InterPro" id="IPR004827">
    <property type="entry name" value="bZIP"/>
</dbReference>
<dbReference type="InterPro" id="IPR044827">
    <property type="entry name" value="GBF-like"/>
</dbReference>
<keyword evidence="6" id="KW-0539">Nucleus</keyword>
<evidence type="ECO:0000313" key="9">
    <source>
        <dbReference type="EMBL" id="PWZ45406.1"/>
    </source>
</evidence>